<dbReference type="Proteomes" id="UP000293296">
    <property type="component" value="Chromosome"/>
</dbReference>
<gene>
    <name evidence="8" type="ORF">C3Y92_01775</name>
</gene>
<feature type="domain" description="Acyl-CoA dehydrogenase/oxidase C-terminal" evidence="6">
    <location>
        <begin position="429"/>
        <end position="496"/>
    </location>
</feature>
<evidence type="ECO:0000256" key="1">
    <source>
        <dbReference type="ARBA" id="ARBA00001974"/>
    </source>
</evidence>
<comment type="similarity">
    <text evidence="2">Belongs to the acyl-CoA dehydrogenase family.</text>
</comment>
<evidence type="ECO:0000313" key="9">
    <source>
        <dbReference type="Proteomes" id="UP000293296"/>
    </source>
</evidence>
<dbReference type="InterPro" id="IPR037069">
    <property type="entry name" value="AcylCoA_DH/ox_N_sf"/>
</dbReference>
<dbReference type="SUPFAM" id="SSF56645">
    <property type="entry name" value="Acyl-CoA dehydrogenase NM domain-like"/>
    <property type="match status" value="1"/>
</dbReference>
<dbReference type="InterPro" id="IPR009100">
    <property type="entry name" value="AcylCoA_DH/oxidase_NM_dom_sf"/>
</dbReference>
<dbReference type="Gene3D" id="1.10.540.10">
    <property type="entry name" value="Acyl-CoA dehydrogenase/oxidase, N-terminal domain"/>
    <property type="match status" value="1"/>
</dbReference>
<evidence type="ECO:0000313" key="8">
    <source>
        <dbReference type="EMBL" id="QAZ66037.1"/>
    </source>
</evidence>
<proteinExistence type="inferred from homology"/>
<evidence type="ECO:0000256" key="3">
    <source>
        <dbReference type="ARBA" id="ARBA00011881"/>
    </source>
</evidence>
<dbReference type="Gene3D" id="1.20.140.10">
    <property type="entry name" value="Butyryl-CoA Dehydrogenase, subunit A, domain 3"/>
    <property type="match status" value="1"/>
</dbReference>
<evidence type="ECO:0000259" key="6">
    <source>
        <dbReference type="Pfam" id="PF00441"/>
    </source>
</evidence>
<dbReference type="InterPro" id="IPR009075">
    <property type="entry name" value="AcylCo_DH/oxidase_C"/>
</dbReference>
<dbReference type="OrthoDB" id="9765339at2"/>
<dbReference type="GO" id="GO:0050660">
    <property type="term" value="F:flavin adenine dinucleotide binding"/>
    <property type="evidence" value="ECO:0007669"/>
    <property type="project" value="InterPro"/>
</dbReference>
<comment type="cofactor">
    <cofactor evidence="1">
        <name>FAD</name>
        <dbReference type="ChEBI" id="CHEBI:57692"/>
    </cofactor>
</comment>
<protein>
    <submittedName>
        <fullName evidence="8">Acyl-CoA dehydrogenase</fullName>
    </submittedName>
</protein>
<evidence type="ECO:0000256" key="5">
    <source>
        <dbReference type="ARBA" id="ARBA00022827"/>
    </source>
</evidence>
<dbReference type="SUPFAM" id="SSF47203">
    <property type="entry name" value="Acyl-CoA dehydrogenase C-terminal domain-like"/>
    <property type="match status" value="1"/>
</dbReference>
<dbReference type="PANTHER" id="PTHR43884:SF12">
    <property type="entry name" value="ISOVALERYL-COA DEHYDROGENASE, MITOCHONDRIAL-RELATED"/>
    <property type="match status" value="1"/>
</dbReference>
<dbReference type="PANTHER" id="PTHR43884">
    <property type="entry name" value="ACYL-COA DEHYDROGENASE"/>
    <property type="match status" value="1"/>
</dbReference>
<reference evidence="8 9" key="1">
    <citation type="submission" date="2018-02" db="EMBL/GenBank/DDBJ databases">
        <title>Genome sequence of Desulfovibrio carbinolicus DSM 3852.</title>
        <authorList>
            <person name="Wilbanks E."/>
            <person name="Skennerton C.T."/>
            <person name="Orphan V.J."/>
        </authorList>
    </citation>
    <scope>NUCLEOTIDE SEQUENCE [LARGE SCALE GENOMIC DNA]</scope>
    <source>
        <strain evidence="8 9">DSM 3852</strain>
    </source>
</reference>
<comment type="subunit">
    <text evidence="3">Homotetramer.</text>
</comment>
<accession>A0A4P6HGH3</accession>
<dbReference type="AlphaFoldDB" id="A0A4P6HGH3"/>
<dbReference type="InterPro" id="IPR013786">
    <property type="entry name" value="AcylCoA_DH/ox_N"/>
</dbReference>
<organism evidence="8 9">
    <name type="scientific">Solidesulfovibrio carbinolicus</name>
    <dbReference type="NCBI Taxonomy" id="296842"/>
    <lineage>
        <taxon>Bacteria</taxon>
        <taxon>Pseudomonadati</taxon>
        <taxon>Thermodesulfobacteriota</taxon>
        <taxon>Desulfovibrionia</taxon>
        <taxon>Desulfovibrionales</taxon>
        <taxon>Desulfovibrionaceae</taxon>
        <taxon>Solidesulfovibrio</taxon>
    </lineage>
</organism>
<feature type="domain" description="Acyl-CoA dehydrogenase/oxidase N-terminal" evidence="7">
    <location>
        <begin position="32"/>
        <end position="133"/>
    </location>
</feature>
<name>A0A4P6HGH3_9BACT</name>
<dbReference type="GO" id="GO:0003995">
    <property type="term" value="F:acyl-CoA dehydrogenase activity"/>
    <property type="evidence" value="ECO:0007669"/>
    <property type="project" value="TreeGrafter"/>
</dbReference>
<dbReference type="EMBL" id="CP026538">
    <property type="protein sequence ID" value="QAZ66037.1"/>
    <property type="molecule type" value="Genomic_DNA"/>
</dbReference>
<evidence type="ECO:0000256" key="2">
    <source>
        <dbReference type="ARBA" id="ARBA00009347"/>
    </source>
</evidence>
<dbReference type="Pfam" id="PF02771">
    <property type="entry name" value="Acyl-CoA_dh_N"/>
    <property type="match status" value="1"/>
</dbReference>
<evidence type="ECO:0000256" key="4">
    <source>
        <dbReference type="ARBA" id="ARBA00022630"/>
    </source>
</evidence>
<dbReference type="Pfam" id="PF00441">
    <property type="entry name" value="Acyl-CoA_dh_1"/>
    <property type="match status" value="1"/>
</dbReference>
<evidence type="ECO:0000259" key="7">
    <source>
        <dbReference type="Pfam" id="PF02771"/>
    </source>
</evidence>
<keyword evidence="5" id="KW-0274">FAD</keyword>
<dbReference type="KEGG" id="dcb:C3Y92_01775"/>
<dbReference type="RefSeq" id="WP_129348930.1">
    <property type="nucleotide sequence ID" value="NZ_CP026538.1"/>
</dbReference>
<sequence>METLRTLPGDDVRQIMWRYADRFDLQMAVQSARSVARGVVARMVADGVRHSHEWTEQKDSLLKTFDEAGITAVFLDPHQGGFIEGPKNMALSLVAFELSWVDAGAATCSLANNLALSPIHERGTTEQRDHYMTLCAPAPDRAPWRGAFALTEPIPYVGVDTGVLTGKVRVDSWEDGQEPILHVEKRGRFITGMDFANYATAAVDTADARIKSSCIIILEETDPGLFDRGAPTLKMVHQLSSTRDPVFNLKVPASRIVGGYTVKDGCIVPNYSHSEVIAAVFHRTRVPVALMTTAKLLSAVEPVIRYQRGRFRGGDACEAGSAKFELGLQQKQDAVIRLAEVWAAGEAGASLGFATARLFDQLDPTEKAKDAALAAKGVSGARGQMTALKKVQPEAIEYVNLLFAPEAGRDAARFEALDADPVVKYQALEAEAGVLCPACKLWNTGHGATVMREAVAMMGGYGITEDCPGFLFHKWNDSQLEATYEGPECVQRRQMGITMASDIFLAYVDNYIAEMNRVAASHPETGAASVAAGLTLWKHTLDFLSANKDADGKKLYHSNRQAVTFPLADALCPLIATRLQILDVLELAAKGPENPVVAEGLEGYVAFFSDLARIQAAKAAGEAAKVCASLIYGYAPAGADLTAFAGLRAAADASLAGCGAARERAGQALTQVMIPEALDYPM</sequence>
<keyword evidence="4" id="KW-0285">Flavoprotein</keyword>
<keyword evidence="9" id="KW-1185">Reference proteome</keyword>
<dbReference type="InterPro" id="IPR036250">
    <property type="entry name" value="AcylCo_DH-like_C"/>
</dbReference>